<keyword evidence="2" id="KW-1185">Reference proteome</keyword>
<dbReference type="AlphaFoldDB" id="A0AAJ0HVR5"/>
<protein>
    <submittedName>
        <fullName evidence="1">Uncharacterized protein</fullName>
    </submittedName>
</protein>
<accession>A0AAJ0HVR5</accession>
<comment type="caution">
    <text evidence="1">The sequence shown here is derived from an EMBL/GenBank/DDBJ whole genome shotgun (WGS) entry which is preliminary data.</text>
</comment>
<evidence type="ECO:0000313" key="1">
    <source>
        <dbReference type="EMBL" id="KAK3363806.1"/>
    </source>
</evidence>
<dbReference type="Proteomes" id="UP001275084">
    <property type="component" value="Unassembled WGS sequence"/>
</dbReference>
<sequence>MRQRDVWSPWMGSSHTATLRTLYEIGHFITHADPICEHLRWPDEYPLFVLNMANFSLDQRFSKEKARQITTFTLPITALDSEITSLLPESVFMHKRLQCGLLHRVDCMCLDTSRLAPCAYLATYPLSNASTLTGRRKFCPRCYTDYAVNIAPDAAPGRPDGRMLVFTAWKCLCNGTKRSHYWRSHLTSANPERDYAPGHAHWSYEAGPSHPLKHEINVAEIQRFIASARSSPRVSPLEYSYAAVARAGLVRCHN</sequence>
<reference evidence="1" key="1">
    <citation type="journal article" date="2023" name="Mol. Phylogenet. Evol.">
        <title>Genome-scale phylogeny and comparative genomics of the fungal order Sordariales.</title>
        <authorList>
            <person name="Hensen N."/>
            <person name="Bonometti L."/>
            <person name="Westerberg I."/>
            <person name="Brannstrom I.O."/>
            <person name="Guillou S."/>
            <person name="Cros-Aarteil S."/>
            <person name="Calhoun S."/>
            <person name="Haridas S."/>
            <person name="Kuo A."/>
            <person name="Mondo S."/>
            <person name="Pangilinan J."/>
            <person name="Riley R."/>
            <person name="LaButti K."/>
            <person name="Andreopoulos B."/>
            <person name="Lipzen A."/>
            <person name="Chen C."/>
            <person name="Yan M."/>
            <person name="Daum C."/>
            <person name="Ng V."/>
            <person name="Clum A."/>
            <person name="Steindorff A."/>
            <person name="Ohm R.A."/>
            <person name="Martin F."/>
            <person name="Silar P."/>
            <person name="Natvig D.O."/>
            <person name="Lalanne C."/>
            <person name="Gautier V."/>
            <person name="Ament-Velasquez S.L."/>
            <person name="Kruys A."/>
            <person name="Hutchinson M.I."/>
            <person name="Powell A.J."/>
            <person name="Barry K."/>
            <person name="Miller A.N."/>
            <person name="Grigoriev I.V."/>
            <person name="Debuchy R."/>
            <person name="Gladieux P."/>
            <person name="Hiltunen Thoren M."/>
            <person name="Johannesson H."/>
        </authorList>
    </citation>
    <scope>NUCLEOTIDE SEQUENCE</scope>
    <source>
        <strain evidence="1">CBS 955.72</strain>
    </source>
</reference>
<evidence type="ECO:0000313" key="2">
    <source>
        <dbReference type="Proteomes" id="UP001275084"/>
    </source>
</evidence>
<name>A0AAJ0HVR5_9PEZI</name>
<gene>
    <name evidence="1" type="ORF">B0T25DRAFT_54046</name>
</gene>
<organism evidence="1 2">
    <name type="scientific">Lasiosphaeria hispida</name>
    <dbReference type="NCBI Taxonomy" id="260671"/>
    <lineage>
        <taxon>Eukaryota</taxon>
        <taxon>Fungi</taxon>
        <taxon>Dikarya</taxon>
        <taxon>Ascomycota</taxon>
        <taxon>Pezizomycotina</taxon>
        <taxon>Sordariomycetes</taxon>
        <taxon>Sordariomycetidae</taxon>
        <taxon>Sordariales</taxon>
        <taxon>Lasiosphaeriaceae</taxon>
        <taxon>Lasiosphaeria</taxon>
    </lineage>
</organism>
<proteinExistence type="predicted"/>
<reference evidence="1" key="2">
    <citation type="submission" date="2023-06" db="EMBL/GenBank/DDBJ databases">
        <authorList>
            <consortium name="Lawrence Berkeley National Laboratory"/>
            <person name="Haridas S."/>
            <person name="Hensen N."/>
            <person name="Bonometti L."/>
            <person name="Westerberg I."/>
            <person name="Brannstrom I.O."/>
            <person name="Guillou S."/>
            <person name="Cros-Aarteil S."/>
            <person name="Calhoun S."/>
            <person name="Kuo A."/>
            <person name="Mondo S."/>
            <person name="Pangilinan J."/>
            <person name="Riley R."/>
            <person name="Labutti K."/>
            <person name="Andreopoulos B."/>
            <person name="Lipzen A."/>
            <person name="Chen C."/>
            <person name="Yanf M."/>
            <person name="Daum C."/>
            <person name="Ng V."/>
            <person name="Clum A."/>
            <person name="Steindorff A."/>
            <person name="Ohm R."/>
            <person name="Martin F."/>
            <person name="Silar P."/>
            <person name="Natvig D."/>
            <person name="Lalanne C."/>
            <person name="Gautier V."/>
            <person name="Ament-Velasquez S.L."/>
            <person name="Kruys A."/>
            <person name="Hutchinson M.I."/>
            <person name="Powell A.J."/>
            <person name="Barry K."/>
            <person name="Miller A.N."/>
            <person name="Grigoriev I.V."/>
            <person name="Debuchy R."/>
            <person name="Gladieux P."/>
            <person name="Thoren M.H."/>
            <person name="Johannesson H."/>
        </authorList>
    </citation>
    <scope>NUCLEOTIDE SEQUENCE</scope>
    <source>
        <strain evidence="1">CBS 955.72</strain>
    </source>
</reference>
<dbReference type="EMBL" id="JAUIQD010000001">
    <property type="protein sequence ID" value="KAK3363806.1"/>
    <property type="molecule type" value="Genomic_DNA"/>
</dbReference>